<organism evidence="5 6">
    <name type="scientific">Clostridium vincentii</name>
    <dbReference type="NCBI Taxonomy" id="52704"/>
    <lineage>
        <taxon>Bacteria</taxon>
        <taxon>Bacillati</taxon>
        <taxon>Bacillota</taxon>
        <taxon>Clostridia</taxon>
        <taxon>Eubacteriales</taxon>
        <taxon>Clostridiaceae</taxon>
        <taxon>Clostridium</taxon>
    </lineage>
</organism>
<proteinExistence type="inferred from homology"/>
<dbReference type="AlphaFoldDB" id="A0A2T0BAN4"/>
<dbReference type="InterPro" id="IPR000182">
    <property type="entry name" value="GNAT_dom"/>
</dbReference>
<dbReference type="PANTHER" id="PTHR43792">
    <property type="entry name" value="GNAT FAMILY, PUTATIVE (AFU_ORTHOLOGUE AFUA_3G00765)-RELATED-RELATED"/>
    <property type="match status" value="1"/>
</dbReference>
<name>A0A2T0BAN4_9CLOT</name>
<keyword evidence="6" id="KW-1185">Reference proteome</keyword>
<dbReference type="SUPFAM" id="SSF55729">
    <property type="entry name" value="Acyl-CoA N-acyltransferases (Nat)"/>
    <property type="match status" value="1"/>
</dbReference>
<dbReference type="EMBL" id="PVXQ01000039">
    <property type="protein sequence ID" value="PRR80950.1"/>
    <property type="molecule type" value="Genomic_DNA"/>
</dbReference>
<sequence length="167" mass="19026">MEFELREWRNSDAENVAKYANNINIANNLRNIFPHPYTIEDAKWYVNSCASNDETCQCTRAIVVNGEAVGSIGIFIKDDVYCKSGEIGYWLGEPFWNKGIVSEAIKQICDLVFQKYDVVRIFSEPYARNLGSRKVLEKAGFELEGVLKKSVYKNGVIFDSCIYALIK</sequence>
<reference evidence="5 6" key="1">
    <citation type="submission" date="2018-03" db="EMBL/GenBank/DDBJ databases">
        <title>Genome sequence of Clostridium vincentii DSM 10228.</title>
        <authorList>
            <person name="Poehlein A."/>
            <person name="Daniel R."/>
        </authorList>
    </citation>
    <scope>NUCLEOTIDE SEQUENCE [LARGE SCALE GENOMIC DNA]</scope>
    <source>
        <strain evidence="5 6">DSM 10228</strain>
    </source>
</reference>
<protein>
    <submittedName>
        <fullName evidence="5">Putative ribosomal N-acetyltransferase YdaF</fullName>
        <ecNumber evidence="5">2.3.1.-</ecNumber>
    </submittedName>
</protein>
<evidence type="ECO:0000259" key="4">
    <source>
        <dbReference type="PROSITE" id="PS51186"/>
    </source>
</evidence>
<comment type="similarity">
    <text evidence="3">Belongs to the acetyltransferase family. RimJ subfamily.</text>
</comment>
<dbReference type="Pfam" id="PF13302">
    <property type="entry name" value="Acetyltransf_3"/>
    <property type="match status" value="1"/>
</dbReference>
<evidence type="ECO:0000256" key="1">
    <source>
        <dbReference type="ARBA" id="ARBA00022679"/>
    </source>
</evidence>
<evidence type="ECO:0000313" key="6">
    <source>
        <dbReference type="Proteomes" id="UP000239471"/>
    </source>
</evidence>
<dbReference type="PANTHER" id="PTHR43792:SF8">
    <property type="entry name" value="[RIBOSOMAL PROTEIN US5]-ALANINE N-ACETYLTRANSFERASE"/>
    <property type="match status" value="1"/>
</dbReference>
<dbReference type="GO" id="GO:0016747">
    <property type="term" value="F:acyltransferase activity, transferring groups other than amino-acyl groups"/>
    <property type="evidence" value="ECO:0007669"/>
    <property type="project" value="InterPro"/>
</dbReference>
<evidence type="ECO:0000256" key="3">
    <source>
        <dbReference type="ARBA" id="ARBA00038502"/>
    </source>
</evidence>
<dbReference type="InterPro" id="IPR016181">
    <property type="entry name" value="Acyl_CoA_acyltransferase"/>
</dbReference>
<accession>A0A2T0BAN4</accession>
<gene>
    <name evidence="5" type="primary">ydaF_1</name>
    <name evidence="5" type="ORF">CLVI_28610</name>
</gene>
<dbReference type="InterPro" id="IPR051531">
    <property type="entry name" value="N-acetyltransferase"/>
</dbReference>
<comment type="caution">
    <text evidence="5">The sequence shown here is derived from an EMBL/GenBank/DDBJ whole genome shotgun (WGS) entry which is preliminary data.</text>
</comment>
<dbReference type="OrthoDB" id="9785602at2"/>
<evidence type="ECO:0000256" key="2">
    <source>
        <dbReference type="ARBA" id="ARBA00023315"/>
    </source>
</evidence>
<feature type="domain" description="N-acetyltransferase" evidence="4">
    <location>
        <begin position="14"/>
        <end position="167"/>
    </location>
</feature>
<keyword evidence="1 5" id="KW-0808">Transferase</keyword>
<dbReference type="Gene3D" id="3.40.630.30">
    <property type="match status" value="1"/>
</dbReference>
<dbReference type="EC" id="2.3.1.-" evidence="5"/>
<keyword evidence="2 5" id="KW-0012">Acyltransferase</keyword>
<dbReference type="PROSITE" id="PS51186">
    <property type="entry name" value="GNAT"/>
    <property type="match status" value="1"/>
</dbReference>
<dbReference type="RefSeq" id="WP_106060779.1">
    <property type="nucleotide sequence ID" value="NZ_PVXQ01000039.1"/>
</dbReference>
<dbReference type="Proteomes" id="UP000239471">
    <property type="component" value="Unassembled WGS sequence"/>
</dbReference>
<evidence type="ECO:0000313" key="5">
    <source>
        <dbReference type="EMBL" id="PRR80950.1"/>
    </source>
</evidence>